<feature type="compositionally biased region" description="Basic and acidic residues" evidence="1">
    <location>
        <begin position="611"/>
        <end position="648"/>
    </location>
</feature>
<evidence type="ECO:0000256" key="1">
    <source>
        <dbReference type="SAM" id="MobiDB-lite"/>
    </source>
</evidence>
<dbReference type="AlphaFoldDB" id="A0A7R8ZQV9"/>
<dbReference type="EMBL" id="OB661725">
    <property type="protein sequence ID" value="CAD7228842.1"/>
    <property type="molecule type" value="Genomic_DNA"/>
</dbReference>
<accession>A0A7R8ZQV9</accession>
<feature type="region of interest" description="Disordered" evidence="1">
    <location>
        <begin position="559"/>
        <end position="707"/>
    </location>
</feature>
<feature type="non-terminal residue" evidence="2">
    <location>
        <position position="1"/>
    </location>
</feature>
<protein>
    <submittedName>
        <fullName evidence="2">Uncharacterized protein</fullName>
    </submittedName>
</protein>
<evidence type="ECO:0000313" key="2">
    <source>
        <dbReference type="EMBL" id="CAD7228842.1"/>
    </source>
</evidence>
<feature type="compositionally biased region" description="Acidic residues" evidence="1">
    <location>
        <begin position="655"/>
        <end position="664"/>
    </location>
</feature>
<feature type="compositionally biased region" description="Polar residues" evidence="1">
    <location>
        <begin position="515"/>
        <end position="527"/>
    </location>
</feature>
<gene>
    <name evidence="2" type="ORF">CTOB1V02_LOCUS6720</name>
</gene>
<reference evidence="2" key="1">
    <citation type="submission" date="2020-11" db="EMBL/GenBank/DDBJ databases">
        <authorList>
            <person name="Tran Van P."/>
        </authorList>
    </citation>
    <scope>NUCLEOTIDE SEQUENCE</scope>
</reference>
<name>A0A7R8ZQV9_9CRUS</name>
<feature type="compositionally biased region" description="Basic and acidic residues" evidence="1">
    <location>
        <begin position="571"/>
        <end position="584"/>
    </location>
</feature>
<sequence>MPTSNDDPSARTLVPTGPLVDIHHEGLHITGSSVCKDPIGGWDIFHLPWEPTSNDDRSAEMLEGTEALLDVHHAGLHTTGTSAREDPTKMLDIPHLLLEPTSVVNAIEEIPKDKESQADSSKEFQSSITYASKNLERNFDLFLFRTKSGSHIQTVDASAKDRDKLEDLHQDIFPMHKISAGFKDTLEESDMFLLELEAANNVESEANSSENIDFFDRGHDGCRASRTEVDRHSVLGLNLLQHLQITPTQDSLNAFSIPHSVQTSAVCKEVNQELSSSEPLRSQGMQIQGRILHYIRSLSSGIIQNHNPLPVSRRGSSSCVDDNTCRTITSKREIQSMKPTTKLQTPVDTFSLNDPSLVVKIPHQKSSGTLAPTAPKAISSSMLQARSVSEMSSSPSRQSLNSESGISGRMFAHISSSYFVQKFKDKLLNSIRGRFTQCLKQLSKEDPDFKSIDELPVLECLSSVATSSIFEQPLCLDIHDVINRTTSLPRSSIVLEAMDLSRTNSAFLNPLKSVPTASRRPSLSSSREVPAEYANPVSTKEELRIQILEAIDACLLFESGSRHMMPPSTPEEEKTSREETKIEFSDTSQGALKETPDQGSDDAGGSVDEGEQTKRGVKEGEAKEAKTGEEGGEEKKGVKEGKETKGVVRETAGQESEDTSSTEGEEAKKGEGKDGGKEGAKDGAKDGEGKKGGKEGKKGEAPEDDPCEPKYTCCGCCPDDDRPKICGCFPMECCGIYKPSSITAYELTDQESFLACQEFLQRKSSQVCRVCRCVRKKKGSPPNGANKGICEFIP</sequence>
<feature type="region of interest" description="Disordered" evidence="1">
    <location>
        <begin position="512"/>
        <end position="537"/>
    </location>
</feature>
<feature type="compositionally biased region" description="Basic and acidic residues" evidence="1">
    <location>
        <begin position="665"/>
        <end position="701"/>
    </location>
</feature>
<proteinExistence type="predicted"/>
<organism evidence="2">
    <name type="scientific">Cyprideis torosa</name>
    <dbReference type="NCBI Taxonomy" id="163714"/>
    <lineage>
        <taxon>Eukaryota</taxon>
        <taxon>Metazoa</taxon>
        <taxon>Ecdysozoa</taxon>
        <taxon>Arthropoda</taxon>
        <taxon>Crustacea</taxon>
        <taxon>Oligostraca</taxon>
        <taxon>Ostracoda</taxon>
        <taxon>Podocopa</taxon>
        <taxon>Podocopida</taxon>
        <taxon>Cytherocopina</taxon>
        <taxon>Cytheroidea</taxon>
        <taxon>Cytherideidae</taxon>
        <taxon>Cyprideis</taxon>
    </lineage>
</organism>